<sequence>LMKILATFLYQMFSSSLIFAVLTLILFYLFLAIRGLELAVSFIQGYVFVNLVCSYIREAIEFH</sequence>
<organism evidence="12 13">
    <name type="scientific">Rhizopogon vinicolor AM-OR11-026</name>
    <dbReference type="NCBI Taxonomy" id="1314800"/>
    <lineage>
        <taxon>Eukaryota</taxon>
        <taxon>Fungi</taxon>
        <taxon>Dikarya</taxon>
        <taxon>Basidiomycota</taxon>
        <taxon>Agaricomycotina</taxon>
        <taxon>Agaricomycetes</taxon>
        <taxon>Agaricomycetidae</taxon>
        <taxon>Boletales</taxon>
        <taxon>Suillineae</taxon>
        <taxon>Rhizopogonaceae</taxon>
        <taxon>Rhizopogon</taxon>
    </lineage>
</organism>
<keyword evidence="10" id="KW-0066">ATP synthesis</keyword>
<dbReference type="SUPFAM" id="SSF81336">
    <property type="entry name" value="F1F0 ATP synthase subunit A"/>
    <property type="match status" value="1"/>
</dbReference>
<reference evidence="12 13" key="1">
    <citation type="submission" date="2016-06" db="EMBL/GenBank/DDBJ databases">
        <title>Comparative genomics of the ectomycorrhizal sister species Rhizopogon vinicolor and Rhizopogon vesiculosus (Basidiomycota: Boletales) reveals a divergence of the mating type B locus.</title>
        <authorList>
            <consortium name="DOE Joint Genome Institute"/>
            <person name="Mujic A.B."/>
            <person name="Kuo A."/>
            <person name="Tritt A."/>
            <person name="Lipzen A."/>
            <person name="Chen C."/>
            <person name="Johnson J."/>
            <person name="Sharma A."/>
            <person name="Barry K."/>
            <person name="Grigoriev I.V."/>
            <person name="Spatafora J.W."/>
        </authorList>
    </citation>
    <scope>NUCLEOTIDE SEQUENCE [LARGE SCALE GENOMIC DNA]</scope>
    <source>
        <strain evidence="12 13">AM-OR11-026</strain>
    </source>
</reference>
<evidence type="ECO:0000256" key="7">
    <source>
        <dbReference type="ARBA" id="ARBA00022989"/>
    </source>
</evidence>
<keyword evidence="9 11" id="KW-0472">Membrane</keyword>
<keyword evidence="4" id="KW-0138">CF(0)</keyword>
<gene>
    <name evidence="12" type="ORF">K503DRAFT_704806</name>
</gene>
<comment type="similarity">
    <text evidence="2">Belongs to the ATPase A chain family.</text>
</comment>
<dbReference type="OrthoDB" id="5976622at2759"/>
<evidence type="ECO:0000256" key="1">
    <source>
        <dbReference type="ARBA" id="ARBA00004141"/>
    </source>
</evidence>
<evidence type="ECO:0000256" key="6">
    <source>
        <dbReference type="ARBA" id="ARBA00022781"/>
    </source>
</evidence>
<dbReference type="Gene3D" id="1.20.120.220">
    <property type="entry name" value="ATP synthase, F0 complex, subunit A"/>
    <property type="match status" value="1"/>
</dbReference>
<evidence type="ECO:0000256" key="11">
    <source>
        <dbReference type="SAM" id="Phobius"/>
    </source>
</evidence>
<dbReference type="GO" id="GO:0045259">
    <property type="term" value="C:proton-transporting ATP synthase complex"/>
    <property type="evidence" value="ECO:0007669"/>
    <property type="project" value="UniProtKB-KW"/>
</dbReference>
<comment type="subcellular location">
    <subcellularLocation>
        <location evidence="1">Membrane</location>
        <topology evidence="1">Multi-pass membrane protein</topology>
    </subcellularLocation>
</comment>
<feature type="transmembrane region" description="Helical" evidence="11">
    <location>
        <begin position="12"/>
        <end position="33"/>
    </location>
</feature>
<dbReference type="InterPro" id="IPR035908">
    <property type="entry name" value="F0_ATP_A_sf"/>
</dbReference>
<keyword evidence="13" id="KW-1185">Reference proteome</keyword>
<evidence type="ECO:0000313" key="12">
    <source>
        <dbReference type="EMBL" id="OAX30790.1"/>
    </source>
</evidence>
<evidence type="ECO:0000256" key="8">
    <source>
        <dbReference type="ARBA" id="ARBA00023065"/>
    </source>
</evidence>
<keyword evidence="8" id="KW-0406">Ion transport</keyword>
<dbReference type="STRING" id="1314800.A0A1B7MDX1"/>
<evidence type="ECO:0000256" key="10">
    <source>
        <dbReference type="ARBA" id="ARBA00023310"/>
    </source>
</evidence>
<accession>A0A1B7MDX1</accession>
<dbReference type="EMBL" id="KV449925">
    <property type="protein sequence ID" value="OAX30790.1"/>
    <property type="molecule type" value="Genomic_DNA"/>
</dbReference>
<keyword evidence="7 11" id="KW-1133">Transmembrane helix</keyword>
<evidence type="ECO:0000256" key="5">
    <source>
        <dbReference type="ARBA" id="ARBA00022692"/>
    </source>
</evidence>
<evidence type="ECO:0000313" key="13">
    <source>
        <dbReference type="Proteomes" id="UP000092154"/>
    </source>
</evidence>
<dbReference type="Proteomes" id="UP000092154">
    <property type="component" value="Unassembled WGS sequence"/>
</dbReference>
<evidence type="ECO:0000256" key="2">
    <source>
        <dbReference type="ARBA" id="ARBA00006810"/>
    </source>
</evidence>
<evidence type="ECO:0000256" key="9">
    <source>
        <dbReference type="ARBA" id="ARBA00023136"/>
    </source>
</evidence>
<keyword evidence="5 11" id="KW-0812">Transmembrane</keyword>
<dbReference type="GO" id="GO:1902600">
    <property type="term" value="P:proton transmembrane transport"/>
    <property type="evidence" value="ECO:0007669"/>
    <property type="project" value="UniProtKB-KW"/>
</dbReference>
<evidence type="ECO:0000256" key="4">
    <source>
        <dbReference type="ARBA" id="ARBA00022547"/>
    </source>
</evidence>
<dbReference type="InParanoid" id="A0A1B7MDX1"/>
<dbReference type="AlphaFoldDB" id="A0A1B7MDX1"/>
<dbReference type="GO" id="GO:0006754">
    <property type="term" value="P:ATP biosynthetic process"/>
    <property type="evidence" value="ECO:0007669"/>
    <property type="project" value="UniProtKB-KW"/>
</dbReference>
<protein>
    <submittedName>
        <fullName evidence="12">Uncharacterized protein</fullName>
    </submittedName>
</protein>
<name>A0A1B7MDX1_9AGAM</name>
<keyword evidence="3" id="KW-0813">Transport</keyword>
<proteinExistence type="inferred from homology"/>
<feature type="non-terminal residue" evidence="12">
    <location>
        <position position="1"/>
    </location>
</feature>
<evidence type="ECO:0000256" key="3">
    <source>
        <dbReference type="ARBA" id="ARBA00022448"/>
    </source>
</evidence>
<keyword evidence="6" id="KW-0375">Hydrogen ion transport</keyword>